<organism evidence="8 9">
    <name type="scientific">Brachybacterium equifaecis</name>
    <dbReference type="NCBI Taxonomy" id="2910770"/>
    <lineage>
        <taxon>Bacteria</taxon>
        <taxon>Bacillati</taxon>
        <taxon>Actinomycetota</taxon>
        <taxon>Actinomycetes</taxon>
        <taxon>Micrococcales</taxon>
        <taxon>Dermabacteraceae</taxon>
        <taxon>Brachybacterium</taxon>
    </lineage>
</organism>
<comment type="caution">
    <text evidence="8">The sequence shown here is derived from an EMBL/GenBank/DDBJ whole genome shotgun (WGS) entry which is preliminary data.</text>
</comment>
<feature type="compositionally biased region" description="Low complexity" evidence="5">
    <location>
        <begin position="482"/>
        <end position="492"/>
    </location>
</feature>
<evidence type="ECO:0000256" key="1">
    <source>
        <dbReference type="ARBA" id="ARBA00004141"/>
    </source>
</evidence>
<evidence type="ECO:0000313" key="9">
    <source>
        <dbReference type="Proteomes" id="UP001203761"/>
    </source>
</evidence>
<keyword evidence="2 6" id="KW-0812">Transmembrane</keyword>
<comment type="subcellular location">
    <subcellularLocation>
        <location evidence="1">Membrane</location>
        <topology evidence="1">Multi-pass membrane protein</topology>
    </subcellularLocation>
</comment>
<reference evidence="8" key="1">
    <citation type="submission" date="2022-02" db="EMBL/GenBank/DDBJ databases">
        <authorList>
            <person name="Lee M."/>
            <person name="Kim S.-J."/>
            <person name="Jung M.-Y."/>
        </authorList>
    </citation>
    <scope>NUCLEOTIDE SEQUENCE</scope>
    <source>
        <strain evidence="8">JHP9</strain>
    </source>
</reference>
<proteinExistence type="predicted"/>
<accession>A0ABT0QYW5</accession>
<name>A0ABT0QYW5_9MICO</name>
<evidence type="ECO:0000256" key="5">
    <source>
        <dbReference type="SAM" id="MobiDB-lite"/>
    </source>
</evidence>
<gene>
    <name evidence="8" type="ORF">Bequi_03220</name>
</gene>
<evidence type="ECO:0000313" key="8">
    <source>
        <dbReference type="EMBL" id="MCL6422403.1"/>
    </source>
</evidence>
<keyword evidence="4 6" id="KW-0472">Membrane</keyword>
<dbReference type="InterPro" id="IPR049453">
    <property type="entry name" value="Memb_transporter_dom"/>
</dbReference>
<evidence type="ECO:0000259" key="7">
    <source>
        <dbReference type="Pfam" id="PF13515"/>
    </source>
</evidence>
<evidence type="ECO:0000256" key="6">
    <source>
        <dbReference type="SAM" id="Phobius"/>
    </source>
</evidence>
<sequence length="492" mass="51318">MTAPGSTSVAELSRRHRARAAVRSRLRESASRTRSGVFTTLRGAAAAALAYLLSTVLWGHTHPVFAAIAAFVIIGVSSTEKKIRKVGEMSSGVMLGVLLGELARSTIGSGSWQILVVITVAGLLARFIDSGVMFAMQCSIQSLLVMLMPVTPGLAPGARVLDALTGVSAAILIHLLLTGDPRRAQRDAADALFRALEDALTQLSLAARTGDAAVARATLAEVRRTSQGLVDEWRIANSAADEVTAYSPTNLRHAADVERLRQLLVGSDRAMRNVRVIARREVQFLSVVDGDPHSTLADALLEAKDAATALREAVDTDVDFTEARRELRLFCSYLTPEMLLKNDAGQHPGRVGHFEGVTLAIQLRSLASDLLEATGLSPAEAQRFLPSLLVAGDGDTIGPRPLTQEIRAIEPPPTTAALELLITDRSDPDRRRPSPPPEAGVAAAGETAGGKAGAEGAAATAAAGPGAAGPGALDSPDPAPEGPRAGAPGSGR</sequence>
<evidence type="ECO:0000256" key="3">
    <source>
        <dbReference type="ARBA" id="ARBA00022989"/>
    </source>
</evidence>
<feature type="transmembrane region" description="Helical" evidence="6">
    <location>
        <begin position="60"/>
        <end position="79"/>
    </location>
</feature>
<keyword evidence="9" id="KW-1185">Reference proteome</keyword>
<feature type="domain" description="Integral membrane bound transporter" evidence="7">
    <location>
        <begin position="50"/>
        <end position="173"/>
    </location>
</feature>
<evidence type="ECO:0000256" key="2">
    <source>
        <dbReference type="ARBA" id="ARBA00022692"/>
    </source>
</evidence>
<feature type="region of interest" description="Disordered" evidence="5">
    <location>
        <begin position="424"/>
        <end position="492"/>
    </location>
</feature>
<evidence type="ECO:0000256" key="4">
    <source>
        <dbReference type="ARBA" id="ARBA00023136"/>
    </source>
</evidence>
<feature type="compositionally biased region" description="Low complexity" evidence="5">
    <location>
        <begin position="454"/>
        <end position="465"/>
    </location>
</feature>
<protein>
    <submittedName>
        <fullName evidence="8">FUSC family protein</fullName>
    </submittedName>
</protein>
<dbReference type="RefSeq" id="WP_249736504.1">
    <property type="nucleotide sequence ID" value="NZ_JAKNCJ010000001.1"/>
</dbReference>
<dbReference type="Pfam" id="PF13515">
    <property type="entry name" value="FUSC_2"/>
    <property type="match status" value="1"/>
</dbReference>
<dbReference type="EMBL" id="JAKNCJ010000001">
    <property type="protein sequence ID" value="MCL6422403.1"/>
    <property type="molecule type" value="Genomic_DNA"/>
</dbReference>
<feature type="transmembrane region" description="Helical" evidence="6">
    <location>
        <begin position="114"/>
        <end position="136"/>
    </location>
</feature>
<keyword evidence="3 6" id="KW-1133">Transmembrane helix</keyword>
<dbReference type="Proteomes" id="UP001203761">
    <property type="component" value="Unassembled WGS sequence"/>
</dbReference>